<dbReference type="Proteomes" id="UP000291483">
    <property type="component" value="Unassembled WGS sequence"/>
</dbReference>
<name>A0A4Q8APB6_9MICO</name>
<evidence type="ECO:0000256" key="9">
    <source>
        <dbReference type="ARBA" id="ARBA00023136"/>
    </source>
</evidence>
<evidence type="ECO:0000256" key="10">
    <source>
        <dbReference type="SAM" id="Phobius"/>
    </source>
</evidence>
<evidence type="ECO:0000256" key="3">
    <source>
        <dbReference type="ARBA" id="ARBA00022502"/>
    </source>
</evidence>
<evidence type="ECO:0000256" key="5">
    <source>
        <dbReference type="ARBA" id="ARBA00022679"/>
    </source>
</evidence>
<proteinExistence type="predicted"/>
<feature type="transmembrane region" description="Helical" evidence="10">
    <location>
        <begin position="155"/>
        <end position="173"/>
    </location>
</feature>
<keyword evidence="6 10" id="KW-0812">Transmembrane</keyword>
<dbReference type="GO" id="GO:0000009">
    <property type="term" value="F:alpha-1,6-mannosyltransferase activity"/>
    <property type="evidence" value="ECO:0007669"/>
    <property type="project" value="InterPro"/>
</dbReference>
<comment type="pathway">
    <text evidence="2">Glycolipid biosynthesis; glycosylphosphatidylinositol-anchor biosynthesis.</text>
</comment>
<evidence type="ECO:0000256" key="7">
    <source>
        <dbReference type="ARBA" id="ARBA00022824"/>
    </source>
</evidence>
<feature type="transmembrane region" description="Helical" evidence="10">
    <location>
        <begin position="33"/>
        <end position="56"/>
    </location>
</feature>
<evidence type="ECO:0000313" key="11">
    <source>
        <dbReference type="EMBL" id="RZU65809.1"/>
    </source>
</evidence>
<evidence type="ECO:0000256" key="8">
    <source>
        <dbReference type="ARBA" id="ARBA00022989"/>
    </source>
</evidence>
<evidence type="ECO:0000256" key="6">
    <source>
        <dbReference type="ARBA" id="ARBA00022692"/>
    </source>
</evidence>
<dbReference type="InterPro" id="IPR007315">
    <property type="entry name" value="PIG-V/Gpi18"/>
</dbReference>
<dbReference type="GO" id="GO:0004376">
    <property type="term" value="F:GPI mannosyltransferase activity"/>
    <property type="evidence" value="ECO:0007669"/>
    <property type="project" value="InterPro"/>
</dbReference>
<dbReference type="AlphaFoldDB" id="A0A4Q8APB6"/>
<evidence type="ECO:0008006" key="13">
    <source>
        <dbReference type="Google" id="ProtNLM"/>
    </source>
</evidence>
<keyword evidence="7" id="KW-0256">Endoplasmic reticulum</keyword>
<evidence type="ECO:0000256" key="1">
    <source>
        <dbReference type="ARBA" id="ARBA00004477"/>
    </source>
</evidence>
<dbReference type="RefSeq" id="WP_242616331.1">
    <property type="nucleotide sequence ID" value="NZ_SHLC01000001.1"/>
</dbReference>
<keyword evidence="3" id="KW-0337">GPI-anchor biosynthesis</keyword>
<feature type="transmembrane region" description="Helical" evidence="10">
    <location>
        <begin position="204"/>
        <end position="228"/>
    </location>
</feature>
<comment type="caution">
    <text evidence="11">The sequence shown here is derived from an EMBL/GenBank/DDBJ whole genome shotgun (WGS) entry which is preliminary data.</text>
</comment>
<organism evidence="11 12">
    <name type="scientific">Microterricola gilva</name>
    <dbReference type="NCBI Taxonomy" id="393267"/>
    <lineage>
        <taxon>Bacteria</taxon>
        <taxon>Bacillati</taxon>
        <taxon>Actinomycetota</taxon>
        <taxon>Actinomycetes</taxon>
        <taxon>Micrococcales</taxon>
        <taxon>Microbacteriaceae</taxon>
        <taxon>Microterricola</taxon>
    </lineage>
</organism>
<dbReference type="PANTHER" id="PTHR12468">
    <property type="entry name" value="GPI MANNOSYLTRANSFERASE 2"/>
    <property type="match status" value="1"/>
</dbReference>
<feature type="transmembrane region" description="Helical" evidence="10">
    <location>
        <begin position="129"/>
        <end position="148"/>
    </location>
</feature>
<keyword evidence="8 10" id="KW-1133">Transmembrane helix</keyword>
<feature type="transmembrane region" description="Helical" evidence="10">
    <location>
        <begin position="345"/>
        <end position="361"/>
    </location>
</feature>
<feature type="transmembrane region" description="Helical" evidence="10">
    <location>
        <begin position="248"/>
        <end position="277"/>
    </location>
</feature>
<dbReference type="PANTHER" id="PTHR12468:SF2">
    <property type="entry name" value="GPI MANNOSYLTRANSFERASE 2"/>
    <property type="match status" value="1"/>
</dbReference>
<sequence>MAQRQLAATATGTRSPLRAALTAVRVRYRLSPWWARVIAVFVLSRLVTTTLVLILASVQGPNPWTGASPDYFSFATMWDGRWYQIIAGWGYPSELPLDAEGHIGENAWAFMPVYPMLVKLLMTVSGLPWAPAAVLISVAAALGTALLFYRIMIRVLDAGSALFAVALFCFAPLSPLMQFAYAESLYLFLLALALLLLMERRYALLFPVIAVMAVTRPSGLAFALALGLHVLYRWFTRGRDPFPMRERVLAASVALFSAVMGVAWLLAAAAVTGNLMAYTDTEVAWRSAYIGHQELLPFTPWFQSAVWWIGPEHGPWLGPLVVILLIAGFAAMMFTPAVRRLGVDLRLWIASYALYLLAVFFPQSSTFRLLMPLFPLLGALAVPRSRVYRASLLVVGVVLQWGWLLIGWGVDGQDWTPP</sequence>
<reference evidence="11 12" key="1">
    <citation type="submission" date="2019-02" db="EMBL/GenBank/DDBJ databases">
        <title>Sequencing the genomes of 1000 actinobacteria strains.</title>
        <authorList>
            <person name="Klenk H.-P."/>
        </authorList>
    </citation>
    <scope>NUCLEOTIDE SEQUENCE [LARGE SCALE GENOMIC DNA]</scope>
    <source>
        <strain evidence="11 12">DSM 18319</strain>
    </source>
</reference>
<keyword evidence="12" id="KW-1185">Reference proteome</keyword>
<dbReference type="UniPathway" id="UPA00196"/>
<dbReference type="EMBL" id="SHLC01000001">
    <property type="protein sequence ID" value="RZU65809.1"/>
    <property type="molecule type" value="Genomic_DNA"/>
</dbReference>
<keyword evidence="9 10" id="KW-0472">Membrane</keyword>
<dbReference type="GO" id="GO:0006506">
    <property type="term" value="P:GPI anchor biosynthetic process"/>
    <property type="evidence" value="ECO:0007669"/>
    <property type="project" value="UniProtKB-UniPathway"/>
</dbReference>
<dbReference type="GO" id="GO:0016020">
    <property type="term" value="C:membrane"/>
    <property type="evidence" value="ECO:0007669"/>
    <property type="project" value="GOC"/>
</dbReference>
<accession>A0A4Q8APB6</accession>
<gene>
    <name evidence="11" type="ORF">EV379_2147</name>
</gene>
<keyword evidence="5" id="KW-0808">Transferase</keyword>
<feature type="transmembrane region" description="Helical" evidence="10">
    <location>
        <begin position="390"/>
        <end position="410"/>
    </location>
</feature>
<feature type="transmembrane region" description="Helical" evidence="10">
    <location>
        <begin position="316"/>
        <end position="338"/>
    </location>
</feature>
<evidence type="ECO:0000313" key="12">
    <source>
        <dbReference type="Proteomes" id="UP000291483"/>
    </source>
</evidence>
<evidence type="ECO:0000256" key="2">
    <source>
        <dbReference type="ARBA" id="ARBA00004687"/>
    </source>
</evidence>
<protein>
    <recommendedName>
        <fullName evidence="13">Mannosyltransferase PIG-V</fullName>
    </recommendedName>
</protein>
<evidence type="ECO:0000256" key="4">
    <source>
        <dbReference type="ARBA" id="ARBA00022676"/>
    </source>
</evidence>
<comment type="subcellular location">
    <subcellularLocation>
        <location evidence="1">Endoplasmic reticulum membrane</location>
        <topology evidence="1">Multi-pass membrane protein</topology>
    </subcellularLocation>
</comment>
<keyword evidence="4" id="KW-0328">Glycosyltransferase</keyword>